<dbReference type="Proteomes" id="UP000050488">
    <property type="component" value="Unassembled WGS sequence"/>
</dbReference>
<dbReference type="EMBL" id="LKEV01000005">
    <property type="protein sequence ID" value="KQB86002.1"/>
    <property type="molecule type" value="Genomic_DNA"/>
</dbReference>
<dbReference type="OrthoDB" id="4425759at2"/>
<dbReference type="RefSeq" id="WP_069724604.1">
    <property type="nucleotide sequence ID" value="NZ_JAUSQY010000001.1"/>
</dbReference>
<keyword evidence="3" id="KW-1185">Reference proteome</keyword>
<protein>
    <submittedName>
        <fullName evidence="2">Uncharacterized protein</fullName>
    </submittedName>
</protein>
<evidence type="ECO:0000256" key="1">
    <source>
        <dbReference type="SAM" id="Phobius"/>
    </source>
</evidence>
<accession>A0A0N8W086</accession>
<keyword evidence="1" id="KW-0812">Transmembrane</keyword>
<reference evidence="2 3" key="1">
    <citation type="submission" date="2015-10" db="EMBL/GenBank/DDBJ databases">
        <title>Corynebacteirum lowii and Corynebacterium oculi species nova, derived from human clinical disease and and emended description of Corynebacterium mastiditis.</title>
        <authorList>
            <person name="Bernard K."/>
            <person name="Pacheco A.L."/>
            <person name="Mcdougall C."/>
            <person name="Burtx T."/>
            <person name="Weibe D."/>
            <person name="Tyler S."/>
            <person name="Olson A.B."/>
            <person name="Cnockaert M."/>
            <person name="Eguchi H."/>
            <person name="Kuwahara T."/>
            <person name="Nakayama-Imaohji H."/>
            <person name="Boudewijins M."/>
            <person name="Van Hoecke F."/>
            <person name="Bernier A.-M."/>
            <person name="Vandamme P."/>
        </authorList>
    </citation>
    <scope>NUCLEOTIDE SEQUENCE [LARGE SCALE GENOMIC DNA]</scope>
    <source>
        <strain evidence="2 3">NML 130206</strain>
    </source>
</reference>
<sequence length="70" mass="7983">MTDKNQKGLYITAGVVVLVILVSTFLVGSQNYFNRQEVKMLVDEASKHGHSWEVTIHNELTHSYSFKTIE</sequence>
<gene>
    <name evidence="2" type="ORF">Clow_01744</name>
</gene>
<evidence type="ECO:0000313" key="2">
    <source>
        <dbReference type="EMBL" id="KQB86002.1"/>
    </source>
</evidence>
<dbReference type="PATRIC" id="fig|1544413.3.peg.1753"/>
<name>A0A0N8W086_9CORY</name>
<feature type="transmembrane region" description="Helical" evidence="1">
    <location>
        <begin position="9"/>
        <end position="28"/>
    </location>
</feature>
<dbReference type="STRING" id="1544413.Clow_01744"/>
<evidence type="ECO:0000313" key="3">
    <source>
        <dbReference type="Proteomes" id="UP000050488"/>
    </source>
</evidence>
<comment type="caution">
    <text evidence="2">The sequence shown here is derived from an EMBL/GenBank/DDBJ whole genome shotgun (WGS) entry which is preliminary data.</text>
</comment>
<dbReference type="AlphaFoldDB" id="A0A0N8W086"/>
<keyword evidence="1" id="KW-0472">Membrane</keyword>
<keyword evidence="1" id="KW-1133">Transmembrane helix</keyword>
<organism evidence="2 3">
    <name type="scientific">Corynebacterium lowii</name>
    <dbReference type="NCBI Taxonomy" id="1544413"/>
    <lineage>
        <taxon>Bacteria</taxon>
        <taxon>Bacillati</taxon>
        <taxon>Actinomycetota</taxon>
        <taxon>Actinomycetes</taxon>
        <taxon>Mycobacteriales</taxon>
        <taxon>Corynebacteriaceae</taxon>
        <taxon>Corynebacterium</taxon>
    </lineage>
</organism>
<proteinExistence type="predicted"/>